<dbReference type="AlphaFoldDB" id="A0A1Z9Z2N5"/>
<organism evidence="1 2">
    <name type="scientific">Acinetobacter populi</name>
    <dbReference type="NCBI Taxonomy" id="1582270"/>
    <lineage>
        <taxon>Bacteria</taxon>
        <taxon>Pseudomonadati</taxon>
        <taxon>Pseudomonadota</taxon>
        <taxon>Gammaproteobacteria</taxon>
        <taxon>Moraxellales</taxon>
        <taxon>Moraxellaceae</taxon>
        <taxon>Acinetobacter</taxon>
    </lineage>
</organism>
<protein>
    <recommendedName>
        <fullName evidence="3">Head completion protein</fullName>
    </recommendedName>
</protein>
<comment type="caution">
    <text evidence="1">The sequence shown here is derived from an EMBL/GenBank/DDBJ whole genome shotgun (WGS) entry which is preliminary data.</text>
</comment>
<gene>
    <name evidence="1" type="ORF">CAP51_03550</name>
</gene>
<dbReference type="InterPro" id="IPR009225">
    <property type="entry name" value="Phage_head_completion_GpL"/>
</dbReference>
<accession>A0A1Z9Z2N5</accession>
<dbReference type="RefSeq" id="WP_087619362.1">
    <property type="nucleotide sequence ID" value="NZ_NEXX01000001.1"/>
</dbReference>
<dbReference type="Pfam" id="PF05926">
    <property type="entry name" value="Phage_GPL"/>
    <property type="match status" value="1"/>
</dbReference>
<proteinExistence type="predicted"/>
<dbReference type="Proteomes" id="UP000196536">
    <property type="component" value="Unassembled WGS sequence"/>
</dbReference>
<keyword evidence="2" id="KW-1185">Reference proteome</keyword>
<dbReference type="EMBL" id="NEXX01000001">
    <property type="protein sequence ID" value="OUY08699.1"/>
    <property type="molecule type" value="Genomic_DNA"/>
</dbReference>
<sequence length="153" mass="16849">MSFTSLVANGAQDKNPDVIVLNNGFFPDVSTEKVRQVSRLDGSVTNDRLIHEIQNAILECNRLLLPLRVKAASLAELNTDFIGGEGDKDILYFRAIAACCAALLLEKYRSFDSSGDGQNRADDVGISAAEHRRNQRFAIRDLLGETRLTVVLL</sequence>
<evidence type="ECO:0000313" key="1">
    <source>
        <dbReference type="EMBL" id="OUY08699.1"/>
    </source>
</evidence>
<reference evidence="1 2" key="1">
    <citation type="submission" date="2017-05" db="EMBL/GenBank/DDBJ databases">
        <title>Acinetobacter populi ANC 5415 (= PBJ7), whole genome shotgun sequencing project.</title>
        <authorList>
            <person name="Nemec A."/>
            <person name="Radolfova-Krizova L."/>
        </authorList>
    </citation>
    <scope>NUCLEOTIDE SEQUENCE [LARGE SCALE GENOMIC DNA]</scope>
    <source>
        <strain evidence="1 2">PBJ7</strain>
    </source>
</reference>
<evidence type="ECO:0008006" key="3">
    <source>
        <dbReference type="Google" id="ProtNLM"/>
    </source>
</evidence>
<dbReference type="OrthoDB" id="6312934at2"/>
<name>A0A1Z9Z2N5_9GAMM</name>
<evidence type="ECO:0000313" key="2">
    <source>
        <dbReference type="Proteomes" id="UP000196536"/>
    </source>
</evidence>